<dbReference type="PROSITE" id="PS50011">
    <property type="entry name" value="PROTEIN_KINASE_DOM"/>
    <property type="match status" value="1"/>
</dbReference>
<keyword evidence="3 15" id="KW-0808">Transferase</keyword>
<dbReference type="CDD" id="cd01098">
    <property type="entry name" value="PAN_AP_plant"/>
    <property type="match status" value="1"/>
</dbReference>
<evidence type="ECO:0000256" key="7">
    <source>
        <dbReference type="ARBA" id="ARBA00022777"/>
    </source>
</evidence>
<keyword evidence="11" id="KW-1015">Disulfide bond</keyword>
<evidence type="ECO:0000256" key="16">
    <source>
        <dbReference type="PROSITE-ProRule" id="PRU10141"/>
    </source>
</evidence>
<organism evidence="22 23">
    <name type="scientific">Arachis hypogaea</name>
    <name type="common">Peanut</name>
    <dbReference type="NCBI Taxonomy" id="3818"/>
    <lineage>
        <taxon>Eukaryota</taxon>
        <taxon>Viridiplantae</taxon>
        <taxon>Streptophyta</taxon>
        <taxon>Embryophyta</taxon>
        <taxon>Tracheophyta</taxon>
        <taxon>Spermatophyta</taxon>
        <taxon>Magnoliopsida</taxon>
        <taxon>eudicotyledons</taxon>
        <taxon>Gunneridae</taxon>
        <taxon>Pentapetalae</taxon>
        <taxon>rosids</taxon>
        <taxon>fabids</taxon>
        <taxon>Fabales</taxon>
        <taxon>Fabaceae</taxon>
        <taxon>Papilionoideae</taxon>
        <taxon>50 kb inversion clade</taxon>
        <taxon>dalbergioids sensu lato</taxon>
        <taxon>Dalbergieae</taxon>
        <taxon>Pterocarpus clade</taxon>
        <taxon>Arachis</taxon>
    </lineage>
</organism>
<keyword evidence="10 17" id="KW-0472">Membrane</keyword>
<feature type="transmembrane region" description="Helical" evidence="17">
    <location>
        <begin position="608"/>
        <end position="628"/>
    </location>
</feature>
<feature type="signal peptide" evidence="18">
    <location>
        <begin position="1"/>
        <end position="22"/>
    </location>
</feature>
<sequence>MEKFTFLLLCFLLLHDIAVSTAIESISITRSLTDGDTMVSAGGTFAVGFLSIPESSKNRYLGIWYNKVPSNTVVWIANRNTPLNDSSGVLKFTGNGTLALHTHNDTIIWHSNSSRFAQRPVVAVLLESGNLVVKEDGSNDDDLKSFIWQSFDYPYDTLLPGMKLGSDLTTGLTRYLISQISSDDPSEGSYTYQLNIVGYPQLCIKNGQSVTYSSGSWNGLRFGGIPQLKHNTFYNFYFVYNKEEIYYTYELVNNAVYTRSVLSADGSVNRYVWSVTNKSWSPYLTIPTDICDYYGKCGAYGICNVANSPVCSCLLNGFEPKVPEEWNQADWSNGCVRINKLSCQDDGFVKLSGLKLPNTQRASWLNNSMSLDECANLCMKNCSCKAYAAFDIREEGRGCLFWYDELIDIRVLSDPQQDLYVRMSRKDIDEINKASHKSKIRKLQIIASITVISVGILILCLSFTLYRRKKQQINYRNMRDSPERYARVIQEHQEEELELPLFDMATLIAATNNFSTSNILGKGGFGTVYQGMLKDGREIAVKRLSVHSRQGLQEFKSEVLNVVKLQHRNLVKLLGCCIQAEERMLVYEYMPNKSLDYFIFDKERSMQLVWSQRFLIIIGIARGILYLHQDSRHRIVHRDLKASNILLDDEMNAKISDFGLARSFIGNENEANTTTIVGTYGYVSPEYLIDGIFSTKSDVYSFGVLVLEIVSGKRNRGFSNRNHRFNLLGHVWKLFIEGNCSEIVDPSIRNSSDLSGVIRAIHVGLLCVQQNPEDRPSMLHVLMMLSSECTLLQPKMPGFFTERDLVGDTSSSKSELVSFNEITVSVVHPR</sequence>
<dbReference type="InterPro" id="IPR003609">
    <property type="entry name" value="Pan_app"/>
</dbReference>
<evidence type="ECO:0000256" key="13">
    <source>
        <dbReference type="ARBA" id="ARBA00047899"/>
    </source>
</evidence>
<dbReference type="PROSITE" id="PS50948">
    <property type="entry name" value="PAN"/>
    <property type="match status" value="1"/>
</dbReference>
<dbReference type="Gene3D" id="2.90.10.10">
    <property type="entry name" value="Bulb-type lectin domain"/>
    <property type="match status" value="1"/>
</dbReference>
<dbReference type="FunFam" id="1.10.510.10:FF:000060">
    <property type="entry name" value="G-type lectin S-receptor-like serine/threonine-protein kinase"/>
    <property type="match status" value="1"/>
</dbReference>
<accession>A0A445BYX5</accession>
<dbReference type="CDD" id="cd00028">
    <property type="entry name" value="B_lectin"/>
    <property type="match status" value="1"/>
</dbReference>
<evidence type="ECO:0000313" key="23">
    <source>
        <dbReference type="Proteomes" id="UP000289738"/>
    </source>
</evidence>
<dbReference type="Gene3D" id="3.30.200.20">
    <property type="entry name" value="Phosphorylase Kinase, domain 1"/>
    <property type="match status" value="1"/>
</dbReference>
<dbReference type="InterPro" id="IPR008271">
    <property type="entry name" value="Ser/Thr_kinase_AS"/>
</dbReference>
<dbReference type="CDD" id="cd14066">
    <property type="entry name" value="STKc_IRAK"/>
    <property type="match status" value="1"/>
</dbReference>
<dbReference type="Pfam" id="PF07714">
    <property type="entry name" value="PK_Tyr_Ser-Thr"/>
    <property type="match status" value="1"/>
</dbReference>
<dbReference type="InterPro" id="IPR024171">
    <property type="entry name" value="SRK-like_kinase"/>
</dbReference>
<dbReference type="PIRSF" id="PIRSF000641">
    <property type="entry name" value="SRK"/>
    <property type="match status" value="1"/>
</dbReference>
<keyword evidence="4 17" id="KW-0812">Transmembrane</keyword>
<dbReference type="FunFam" id="3.30.200.20:FF:000195">
    <property type="entry name" value="G-type lectin S-receptor-like serine/threonine-protein kinase"/>
    <property type="match status" value="1"/>
</dbReference>
<dbReference type="InterPro" id="IPR036426">
    <property type="entry name" value="Bulb-type_lectin_dom_sf"/>
</dbReference>
<dbReference type="Pfam" id="PF01453">
    <property type="entry name" value="B_lectin"/>
    <property type="match status" value="1"/>
</dbReference>
<keyword evidence="8 15" id="KW-0067">ATP-binding</keyword>
<dbReference type="AlphaFoldDB" id="A0A445BYX5"/>
<evidence type="ECO:0000313" key="22">
    <source>
        <dbReference type="EMBL" id="RYR43731.1"/>
    </source>
</evidence>
<dbReference type="Pfam" id="PF00954">
    <property type="entry name" value="S_locus_glycop"/>
    <property type="match status" value="1"/>
</dbReference>
<dbReference type="InterPro" id="IPR017441">
    <property type="entry name" value="Protein_kinase_ATP_BS"/>
</dbReference>
<evidence type="ECO:0000256" key="2">
    <source>
        <dbReference type="ARBA" id="ARBA00022527"/>
    </source>
</evidence>
<comment type="subcellular location">
    <subcellularLocation>
        <location evidence="1">Membrane</location>
        <topology evidence="1">Single-pass type I membrane protein</topology>
    </subcellularLocation>
</comment>
<keyword evidence="9 17" id="KW-1133">Transmembrane helix</keyword>
<dbReference type="SMART" id="SM00220">
    <property type="entry name" value="S_TKc"/>
    <property type="match status" value="1"/>
</dbReference>
<feature type="transmembrane region" description="Helical" evidence="17">
    <location>
        <begin position="445"/>
        <end position="466"/>
    </location>
</feature>
<protein>
    <recommendedName>
        <fullName evidence="15">Receptor-like serine/threonine-protein kinase</fullName>
        <ecNumber evidence="15">2.7.11.1</ecNumber>
    </recommendedName>
</protein>
<keyword evidence="2 15" id="KW-0723">Serine/threonine-protein kinase</keyword>
<dbReference type="SMART" id="SM00473">
    <property type="entry name" value="PAN_AP"/>
    <property type="match status" value="1"/>
</dbReference>
<dbReference type="EC" id="2.7.11.1" evidence="15"/>
<evidence type="ECO:0000256" key="11">
    <source>
        <dbReference type="ARBA" id="ARBA00023157"/>
    </source>
</evidence>
<evidence type="ECO:0000256" key="8">
    <source>
        <dbReference type="ARBA" id="ARBA00022840"/>
    </source>
</evidence>
<keyword evidence="6 15" id="KW-0547">Nucleotide-binding</keyword>
<feature type="binding site" evidence="16">
    <location>
        <position position="542"/>
    </location>
    <ligand>
        <name>ATP</name>
        <dbReference type="ChEBI" id="CHEBI:30616"/>
    </ligand>
</feature>
<dbReference type="InterPro" id="IPR011009">
    <property type="entry name" value="Kinase-like_dom_sf"/>
</dbReference>
<feature type="chain" id="PRO_5019096366" description="Receptor-like serine/threonine-protein kinase" evidence="18">
    <location>
        <begin position="23"/>
        <end position="830"/>
    </location>
</feature>
<keyword evidence="12" id="KW-0325">Glycoprotein</keyword>
<dbReference type="STRING" id="3818.A0A445BYX5"/>
<evidence type="ECO:0000256" key="18">
    <source>
        <dbReference type="SAM" id="SignalP"/>
    </source>
</evidence>
<evidence type="ECO:0000256" key="14">
    <source>
        <dbReference type="ARBA" id="ARBA00048679"/>
    </source>
</evidence>
<dbReference type="InterPro" id="IPR001480">
    <property type="entry name" value="Bulb-type_lectin_dom"/>
</dbReference>
<reference evidence="22 23" key="1">
    <citation type="submission" date="2019-01" db="EMBL/GenBank/DDBJ databases">
        <title>Sequencing of cultivated peanut Arachis hypogaea provides insights into genome evolution and oil improvement.</title>
        <authorList>
            <person name="Chen X."/>
        </authorList>
    </citation>
    <scope>NUCLEOTIDE SEQUENCE [LARGE SCALE GENOMIC DNA]</scope>
    <source>
        <strain evidence="23">cv. Fuhuasheng</strain>
        <tissue evidence="22">Leaves</tissue>
    </source>
</reference>
<dbReference type="PROSITE" id="PS50927">
    <property type="entry name" value="BULB_LECTIN"/>
    <property type="match status" value="1"/>
</dbReference>
<feature type="domain" description="Protein kinase" evidence="19">
    <location>
        <begin position="514"/>
        <end position="796"/>
    </location>
</feature>
<evidence type="ECO:0000256" key="10">
    <source>
        <dbReference type="ARBA" id="ARBA00023136"/>
    </source>
</evidence>
<dbReference type="Gene3D" id="3.50.4.10">
    <property type="entry name" value="Hepatocyte Growth Factor"/>
    <property type="match status" value="1"/>
</dbReference>
<dbReference type="Gene3D" id="1.10.510.10">
    <property type="entry name" value="Transferase(Phosphotransferase) domain 1"/>
    <property type="match status" value="1"/>
</dbReference>
<evidence type="ECO:0000259" key="21">
    <source>
        <dbReference type="PROSITE" id="PS50948"/>
    </source>
</evidence>
<dbReference type="Proteomes" id="UP000289738">
    <property type="component" value="Chromosome A08"/>
</dbReference>
<evidence type="ECO:0000256" key="15">
    <source>
        <dbReference type="PIRNR" id="PIRNR000641"/>
    </source>
</evidence>
<evidence type="ECO:0000256" key="12">
    <source>
        <dbReference type="ARBA" id="ARBA00023180"/>
    </source>
</evidence>
<proteinExistence type="inferred from homology"/>
<dbReference type="Pfam" id="PF08276">
    <property type="entry name" value="PAN_2"/>
    <property type="match status" value="1"/>
</dbReference>
<comment type="similarity">
    <text evidence="15">Belongs to the protein kinase superfamily. Ser/Thr protein kinase family.</text>
</comment>
<dbReference type="PROSITE" id="PS00108">
    <property type="entry name" value="PROTEIN_KINASE_ST"/>
    <property type="match status" value="1"/>
</dbReference>
<evidence type="ECO:0000256" key="3">
    <source>
        <dbReference type="ARBA" id="ARBA00022679"/>
    </source>
</evidence>
<evidence type="ECO:0000259" key="19">
    <source>
        <dbReference type="PROSITE" id="PS50011"/>
    </source>
</evidence>
<dbReference type="FunFam" id="2.90.10.10:FF:000004">
    <property type="entry name" value="G-type lectin S-receptor-like serine/threonine-protein kinase"/>
    <property type="match status" value="1"/>
</dbReference>
<dbReference type="SUPFAM" id="SSF51110">
    <property type="entry name" value="alpha-D-mannose-specific plant lectins"/>
    <property type="match status" value="1"/>
</dbReference>
<evidence type="ECO:0000256" key="5">
    <source>
        <dbReference type="ARBA" id="ARBA00022729"/>
    </source>
</evidence>
<gene>
    <name evidence="22" type="ORF">Ahy_A08g040130</name>
</gene>
<dbReference type="SUPFAM" id="SSF56112">
    <property type="entry name" value="Protein kinase-like (PK-like)"/>
    <property type="match status" value="1"/>
</dbReference>
<evidence type="ECO:0000259" key="20">
    <source>
        <dbReference type="PROSITE" id="PS50927"/>
    </source>
</evidence>
<name>A0A445BYX5_ARAHY</name>
<dbReference type="GO" id="GO:0004674">
    <property type="term" value="F:protein serine/threonine kinase activity"/>
    <property type="evidence" value="ECO:0007669"/>
    <property type="project" value="UniProtKB-KW"/>
</dbReference>
<dbReference type="InterPro" id="IPR021820">
    <property type="entry name" value="S-locus_recpt_kinase_C"/>
</dbReference>
<dbReference type="PROSITE" id="PS00107">
    <property type="entry name" value="PROTEIN_KINASE_ATP"/>
    <property type="match status" value="1"/>
</dbReference>
<evidence type="ECO:0000256" key="9">
    <source>
        <dbReference type="ARBA" id="ARBA00022989"/>
    </source>
</evidence>
<comment type="catalytic activity">
    <reaction evidence="13 15">
        <text>L-threonyl-[protein] + ATP = O-phospho-L-threonyl-[protein] + ADP + H(+)</text>
        <dbReference type="Rhea" id="RHEA:46608"/>
        <dbReference type="Rhea" id="RHEA-COMP:11060"/>
        <dbReference type="Rhea" id="RHEA-COMP:11605"/>
        <dbReference type="ChEBI" id="CHEBI:15378"/>
        <dbReference type="ChEBI" id="CHEBI:30013"/>
        <dbReference type="ChEBI" id="CHEBI:30616"/>
        <dbReference type="ChEBI" id="CHEBI:61977"/>
        <dbReference type="ChEBI" id="CHEBI:456216"/>
        <dbReference type="EC" id="2.7.11.1"/>
    </reaction>
</comment>
<dbReference type="Pfam" id="PF11883">
    <property type="entry name" value="DUF3403"/>
    <property type="match status" value="1"/>
</dbReference>
<dbReference type="InterPro" id="IPR000719">
    <property type="entry name" value="Prot_kinase_dom"/>
</dbReference>
<dbReference type="GO" id="GO:0016020">
    <property type="term" value="C:membrane"/>
    <property type="evidence" value="ECO:0007669"/>
    <property type="project" value="UniProtKB-SubCell"/>
</dbReference>
<dbReference type="GO" id="GO:0048544">
    <property type="term" value="P:recognition of pollen"/>
    <property type="evidence" value="ECO:0007669"/>
    <property type="project" value="InterPro"/>
</dbReference>
<dbReference type="GO" id="GO:0005524">
    <property type="term" value="F:ATP binding"/>
    <property type="evidence" value="ECO:0007669"/>
    <property type="project" value="UniProtKB-UniRule"/>
</dbReference>
<dbReference type="InterPro" id="IPR001245">
    <property type="entry name" value="Ser-Thr/Tyr_kinase_cat_dom"/>
</dbReference>
<feature type="domain" description="Bulb-type lectin" evidence="20">
    <location>
        <begin position="23"/>
        <end position="146"/>
    </location>
</feature>
<keyword evidence="7 15" id="KW-0418">Kinase</keyword>
<keyword evidence="23" id="KW-1185">Reference proteome</keyword>
<evidence type="ECO:0000256" key="4">
    <source>
        <dbReference type="ARBA" id="ARBA00022692"/>
    </source>
</evidence>
<feature type="domain" description="Apple" evidence="21">
    <location>
        <begin position="343"/>
        <end position="424"/>
    </location>
</feature>
<keyword evidence="5 18" id="KW-0732">Signal</keyword>
<dbReference type="PANTHER" id="PTHR32444">
    <property type="entry name" value="BULB-TYPE LECTIN DOMAIN-CONTAINING PROTEIN"/>
    <property type="match status" value="1"/>
</dbReference>
<dbReference type="PANTHER" id="PTHR32444:SF235">
    <property type="entry name" value="OS01G0783900 PROTEIN"/>
    <property type="match status" value="1"/>
</dbReference>
<dbReference type="SMART" id="SM00108">
    <property type="entry name" value="B_lectin"/>
    <property type="match status" value="1"/>
</dbReference>
<comment type="catalytic activity">
    <reaction evidence="14 15">
        <text>L-seryl-[protein] + ATP = O-phospho-L-seryl-[protein] + ADP + H(+)</text>
        <dbReference type="Rhea" id="RHEA:17989"/>
        <dbReference type="Rhea" id="RHEA-COMP:9863"/>
        <dbReference type="Rhea" id="RHEA-COMP:11604"/>
        <dbReference type="ChEBI" id="CHEBI:15378"/>
        <dbReference type="ChEBI" id="CHEBI:29999"/>
        <dbReference type="ChEBI" id="CHEBI:30616"/>
        <dbReference type="ChEBI" id="CHEBI:83421"/>
        <dbReference type="ChEBI" id="CHEBI:456216"/>
        <dbReference type="EC" id="2.7.11.1"/>
    </reaction>
</comment>
<comment type="caution">
    <text evidence="22">The sequence shown here is derived from an EMBL/GenBank/DDBJ whole genome shotgun (WGS) entry which is preliminary data.</text>
</comment>
<evidence type="ECO:0000256" key="17">
    <source>
        <dbReference type="SAM" id="Phobius"/>
    </source>
</evidence>
<evidence type="ECO:0000256" key="1">
    <source>
        <dbReference type="ARBA" id="ARBA00004479"/>
    </source>
</evidence>
<dbReference type="GO" id="GO:0106310">
    <property type="term" value="F:protein serine kinase activity"/>
    <property type="evidence" value="ECO:0007669"/>
    <property type="project" value="RHEA"/>
</dbReference>
<evidence type="ECO:0000256" key="6">
    <source>
        <dbReference type="ARBA" id="ARBA00022741"/>
    </source>
</evidence>
<dbReference type="EMBL" id="SDMP01000008">
    <property type="protein sequence ID" value="RYR43731.1"/>
    <property type="molecule type" value="Genomic_DNA"/>
</dbReference>
<dbReference type="InterPro" id="IPR000858">
    <property type="entry name" value="S_locus_glycoprot_dom"/>
</dbReference>